<name>A0AAW8DBB7_9MICC</name>
<evidence type="ECO:0000259" key="2">
    <source>
        <dbReference type="Pfam" id="PF01425"/>
    </source>
</evidence>
<dbReference type="InterPro" id="IPR000120">
    <property type="entry name" value="Amidase"/>
</dbReference>
<keyword evidence="3" id="KW-0378">Hydrolase</keyword>
<protein>
    <submittedName>
        <fullName evidence="3">Amidase</fullName>
        <ecNumber evidence="3">3.5.1.4</ecNumber>
    </submittedName>
</protein>
<dbReference type="RefSeq" id="WP_306959033.1">
    <property type="nucleotide sequence ID" value="NZ_JAUSRG010000001.1"/>
</dbReference>
<evidence type="ECO:0000313" key="5">
    <source>
        <dbReference type="Proteomes" id="UP001230951"/>
    </source>
</evidence>
<dbReference type="Gene3D" id="3.90.1300.10">
    <property type="entry name" value="Amidase signature (AS) domain"/>
    <property type="match status" value="1"/>
</dbReference>
<dbReference type="Pfam" id="PF01425">
    <property type="entry name" value="Amidase"/>
    <property type="match status" value="1"/>
</dbReference>
<dbReference type="Proteomes" id="UP001242995">
    <property type="component" value="Unassembled WGS sequence"/>
</dbReference>
<comment type="caution">
    <text evidence="3">The sequence shown here is derived from an EMBL/GenBank/DDBJ whole genome shotgun (WGS) entry which is preliminary data.</text>
</comment>
<keyword evidence="5" id="KW-1185">Reference proteome</keyword>
<dbReference type="PANTHER" id="PTHR11895:SF7">
    <property type="entry name" value="GLUTAMYL-TRNA(GLN) AMIDOTRANSFERASE SUBUNIT A, MITOCHONDRIAL"/>
    <property type="match status" value="1"/>
</dbReference>
<dbReference type="GO" id="GO:0004040">
    <property type="term" value="F:amidase activity"/>
    <property type="evidence" value="ECO:0007669"/>
    <property type="project" value="UniProtKB-EC"/>
</dbReference>
<organism evidence="3 6">
    <name type="scientific">Arthrobacter bambusae</name>
    <dbReference type="NCBI Taxonomy" id="1338426"/>
    <lineage>
        <taxon>Bacteria</taxon>
        <taxon>Bacillati</taxon>
        <taxon>Actinomycetota</taxon>
        <taxon>Actinomycetes</taxon>
        <taxon>Micrococcales</taxon>
        <taxon>Micrococcaceae</taxon>
        <taxon>Arthrobacter</taxon>
    </lineage>
</organism>
<dbReference type="SUPFAM" id="SSF75304">
    <property type="entry name" value="Amidase signature (AS) enzymes"/>
    <property type="match status" value="1"/>
</dbReference>
<comment type="similarity">
    <text evidence="1">Belongs to the amidase family.</text>
</comment>
<dbReference type="PANTHER" id="PTHR11895">
    <property type="entry name" value="TRANSAMIDASE"/>
    <property type="match status" value="1"/>
</dbReference>
<reference evidence="3 5" key="1">
    <citation type="submission" date="2023-07" db="EMBL/GenBank/DDBJ databases">
        <title>Sorghum-associated microbial communities from plants grown in Nebraska, USA.</title>
        <authorList>
            <person name="Schachtman D."/>
        </authorList>
    </citation>
    <scope>NUCLEOTIDE SEQUENCE</scope>
    <source>
        <strain evidence="3">DS1006</strain>
        <strain evidence="4 5">DS1016</strain>
    </source>
</reference>
<feature type="domain" description="Amidase" evidence="2">
    <location>
        <begin position="59"/>
        <end position="450"/>
    </location>
</feature>
<gene>
    <name evidence="3" type="ORF">J2S90_000495</name>
    <name evidence="4" type="ORF">J2S93_001208</name>
</gene>
<evidence type="ECO:0000313" key="6">
    <source>
        <dbReference type="Proteomes" id="UP001242995"/>
    </source>
</evidence>
<evidence type="ECO:0000256" key="1">
    <source>
        <dbReference type="ARBA" id="ARBA00009199"/>
    </source>
</evidence>
<proteinExistence type="inferred from homology"/>
<sequence length="481" mass="51267">MDEELRWTDAVGQAELVQSGAISPGELLDAGRDRIREIDPVLHCIVAHLEPGAEGPAPGAPFPRVPFLVKDLSLEIAGAPFNEGSRWLKDNVSSQDQELARRYRHAGLAILGKTNTPEFGLSPHCEPALHGATRNPWDLGLSTSGSSGGSAAAVASGMVPMAHGNDLGGSLRYPAAWCGVFGFKPTRGRVPMGPEYGDVAGGFAVEHALTRSVRDSAALLDATAGQSPGDPYWAPPQARPFLLEAGTAPGKFRIAATATPNSGQQVHPDYLGVFEETVELLAGLGHSVTEAHPESLGRAGHRAVRAVYGGAIAWIEAYWTQRMGRPPEAGEIEPFTAADFERSRALTGGQYLLGMGELQRFSRRLAGFFEEFDVWMTPTVGWPPLPLGTLNGTEEEPLRGEREAGRFLMFDGEYANISGNPAMSVPLGVDSDGLPVGMSFLGRFGDEATLFRLAGQLEKAAPWADRKPGALERALAASRRS</sequence>
<dbReference type="InterPro" id="IPR023631">
    <property type="entry name" value="Amidase_dom"/>
</dbReference>
<dbReference type="Proteomes" id="UP001230951">
    <property type="component" value="Unassembled WGS sequence"/>
</dbReference>
<dbReference type="EC" id="3.5.1.4" evidence="3"/>
<evidence type="ECO:0000313" key="4">
    <source>
        <dbReference type="EMBL" id="MDQ0179792.1"/>
    </source>
</evidence>
<accession>A0AAW8DBB7</accession>
<dbReference type="EMBL" id="JAUSTF010000002">
    <property type="protein sequence ID" value="MDQ0179792.1"/>
    <property type="molecule type" value="Genomic_DNA"/>
</dbReference>
<dbReference type="EMBL" id="JAUSRG010000001">
    <property type="protein sequence ID" value="MDP9903555.1"/>
    <property type="molecule type" value="Genomic_DNA"/>
</dbReference>
<dbReference type="AlphaFoldDB" id="A0AAW8DBB7"/>
<evidence type="ECO:0000313" key="3">
    <source>
        <dbReference type="EMBL" id="MDP9903555.1"/>
    </source>
</evidence>
<dbReference type="InterPro" id="IPR036928">
    <property type="entry name" value="AS_sf"/>
</dbReference>